<protein>
    <submittedName>
        <fullName evidence="2">Glycosyltransferase family 2 protein</fullName>
    </submittedName>
</protein>
<keyword evidence="3" id="KW-1185">Reference proteome</keyword>
<dbReference type="PANTHER" id="PTHR22916">
    <property type="entry name" value="GLYCOSYLTRANSFERASE"/>
    <property type="match status" value="1"/>
</dbReference>
<organism evidence="2 3">
    <name type="scientific">Algibacter miyuki</name>
    <dbReference type="NCBI Taxonomy" id="1306933"/>
    <lineage>
        <taxon>Bacteria</taxon>
        <taxon>Pseudomonadati</taxon>
        <taxon>Bacteroidota</taxon>
        <taxon>Flavobacteriia</taxon>
        <taxon>Flavobacteriales</taxon>
        <taxon>Flavobacteriaceae</taxon>
        <taxon>Algibacter</taxon>
    </lineage>
</organism>
<evidence type="ECO:0000259" key="1">
    <source>
        <dbReference type="Pfam" id="PF00535"/>
    </source>
</evidence>
<sequence>MIELSVHLLTYNSGKHIEETLLSILKQNVDFNYEIVVGDDCSTDNTLEIIKQYSTKHPKLFKIKKNESQLGILRNFKATLDRCSGHYIFDIAGDDLFKSEFALQKMVDILKHDDSLGFVDSGSDKLFVKKNTVKSFYNQETLKLSKEAYLDKILLGQAASIGVCFNKKHLYNFVDFDYYINQGITIEDYPIIVDLAMNTNFERIKESLHIYRVHEASYSQKKSFESHYCLKQQMRQLFDFYTEKYNLNKGLIDTFNSHYYKELLFLTGYFEEKQLGKDTYKMIPNKSIKDYIHFWASQNSLFRKLVSII</sequence>
<dbReference type="PANTHER" id="PTHR22916:SF3">
    <property type="entry name" value="UDP-GLCNAC:BETAGAL BETA-1,3-N-ACETYLGLUCOSAMINYLTRANSFERASE-LIKE PROTEIN 1"/>
    <property type="match status" value="1"/>
</dbReference>
<dbReference type="Gene3D" id="3.90.550.10">
    <property type="entry name" value="Spore Coat Polysaccharide Biosynthesis Protein SpsA, Chain A"/>
    <property type="match status" value="1"/>
</dbReference>
<feature type="domain" description="Glycosyltransferase 2-like" evidence="1">
    <location>
        <begin position="5"/>
        <end position="131"/>
    </location>
</feature>
<name>A0ABV5GXM1_9FLAO</name>
<dbReference type="InterPro" id="IPR029044">
    <property type="entry name" value="Nucleotide-diphossugar_trans"/>
</dbReference>
<dbReference type="InterPro" id="IPR001173">
    <property type="entry name" value="Glyco_trans_2-like"/>
</dbReference>
<gene>
    <name evidence="2" type="ORF">ACFFU1_05780</name>
</gene>
<dbReference type="Proteomes" id="UP001589590">
    <property type="component" value="Unassembled WGS sequence"/>
</dbReference>
<evidence type="ECO:0000313" key="3">
    <source>
        <dbReference type="Proteomes" id="UP001589590"/>
    </source>
</evidence>
<evidence type="ECO:0000313" key="2">
    <source>
        <dbReference type="EMBL" id="MFB9104395.1"/>
    </source>
</evidence>
<dbReference type="Pfam" id="PF00535">
    <property type="entry name" value="Glycos_transf_2"/>
    <property type="match status" value="1"/>
</dbReference>
<dbReference type="EMBL" id="JBHMFA010000004">
    <property type="protein sequence ID" value="MFB9104395.1"/>
    <property type="molecule type" value="Genomic_DNA"/>
</dbReference>
<reference evidence="2 3" key="1">
    <citation type="submission" date="2024-09" db="EMBL/GenBank/DDBJ databases">
        <authorList>
            <person name="Sun Q."/>
            <person name="Mori K."/>
        </authorList>
    </citation>
    <scope>NUCLEOTIDE SEQUENCE [LARGE SCALE GENOMIC DNA]</scope>
    <source>
        <strain evidence="2 3">CECT 8300</strain>
    </source>
</reference>
<comment type="caution">
    <text evidence="2">The sequence shown here is derived from an EMBL/GenBank/DDBJ whole genome shotgun (WGS) entry which is preliminary data.</text>
</comment>
<accession>A0ABV5GXM1</accession>
<proteinExistence type="predicted"/>
<dbReference type="SUPFAM" id="SSF53448">
    <property type="entry name" value="Nucleotide-diphospho-sugar transferases"/>
    <property type="match status" value="1"/>
</dbReference>
<dbReference type="RefSeq" id="WP_290271130.1">
    <property type="nucleotide sequence ID" value="NZ_JAUFQP010000010.1"/>
</dbReference>